<feature type="transmembrane region" description="Helical" evidence="5">
    <location>
        <begin position="115"/>
        <end position="135"/>
    </location>
</feature>
<evidence type="ECO:0000313" key="6">
    <source>
        <dbReference type="EnsemblMetazoa" id="G2283.1:cds"/>
    </source>
</evidence>
<evidence type="ECO:0000256" key="3">
    <source>
        <dbReference type="ARBA" id="ARBA00022989"/>
    </source>
</evidence>
<keyword evidence="4 5" id="KW-0472">Membrane</keyword>
<dbReference type="GO" id="GO:0005886">
    <property type="term" value="C:plasma membrane"/>
    <property type="evidence" value="ECO:0007669"/>
    <property type="project" value="TreeGrafter"/>
</dbReference>
<keyword evidence="7" id="KW-1185">Reference proteome</keyword>
<reference evidence="6" key="1">
    <citation type="submission" date="2022-08" db="UniProtKB">
        <authorList>
            <consortium name="EnsemblMetazoa"/>
        </authorList>
    </citation>
    <scope>IDENTIFICATION</scope>
    <source>
        <strain evidence="6">05x7-T-G4-1.051#20</strain>
    </source>
</reference>
<sequence length="237" mass="27012">MAAMLIWEKRLLFGSTAATLLAFLFQIIAVGTTSWIHIQFRSAFVRNASGMDVYITGYSGGLWRSCEEGYTVDSSGEKDDYEGCKSHKFFPEEHELKKDKTTDIQIVDYVRTGSAFAIISLLIMMLGHIFAFYTLRRPRYIVKRLTSLMHFMTAACVLVENEVFIRKISYTQDNLPDRIPAGAETSHGYSFVMSWISFVAYVIAGAVFLFTSHKRKADMADEFDECVEEDEPVVIRR</sequence>
<dbReference type="OrthoDB" id="5917530at2759"/>
<evidence type="ECO:0000256" key="4">
    <source>
        <dbReference type="ARBA" id="ARBA00023136"/>
    </source>
</evidence>
<dbReference type="InterPro" id="IPR004031">
    <property type="entry name" value="PMP22/EMP/MP20/Claudin"/>
</dbReference>
<dbReference type="OMA" id="FYHHRYM"/>
<dbReference type="PANTHER" id="PTHR10671:SF82">
    <property type="entry name" value="GH19567P"/>
    <property type="match status" value="1"/>
</dbReference>
<feature type="transmembrane region" description="Helical" evidence="5">
    <location>
        <begin position="188"/>
        <end position="210"/>
    </location>
</feature>
<organism evidence="6 7">
    <name type="scientific">Magallana gigas</name>
    <name type="common">Pacific oyster</name>
    <name type="synonym">Crassostrea gigas</name>
    <dbReference type="NCBI Taxonomy" id="29159"/>
    <lineage>
        <taxon>Eukaryota</taxon>
        <taxon>Metazoa</taxon>
        <taxon>Spiralia</taxon>
        <taxon>Lophotrochozoa</taxon>
        <taxon>Mollusca</taxon>
        <taxon>Bivalvia</taxon>
        <taxon>Autobranchia</taxon>
        <taxon>Pteriomorphia</taxon>
        <taxon>Ostreida</taxon>
        <taxon>Ostreoidea</taxon>
        <taxon>Ostreidae</taxon>
        <taxon>Magallana</taxon>
    </lineage>
</organism>
<comment type="subcellular location">
    <subcellularLocation>
        <location evidence="1">Membrane</location>
        <topology evidence="1">Multi-pass membrane protein</topology>
    </subcellularLocation>
</comment>
<evidence type="ECO:0000256" key="2">
    <source>
        <dbReference type="ARBA" id="ARBA00022692"/>
    </source>
</evidence>
<evidence type="ECO:0000256" key="1">
    <source>
        <dbReference type="ARBA" id="ARBA00004141"/>
    </source>
</evidence>
<dbReference type="Proteomes" id="UP000005408">
    <property type="component" value="Unassembled WGS sequence"/>
</dbReference>
<dbReference type="Gene3D" id="1.20.140.150">
    <property type="match status" value="1"/>
</dbReference>
<dbReference type="InterPro" id="IPR050579">
    <property type="entry name" value="PMP-22/EMP/MP20-like"/>
</dbReference>
<name>A0A8W8K890_MAGGI</name>
<accession>A0A8W8K890</accession>
<evidence type="ECO:0000256" key="5">
    <source>
        <dbReference type="SAM" id="Phobius"/>
    </source>
</evidence>
<dbReference type="PANTHER" id="PTHR10671">
    <property type="entry name" value="EPITHELIAL MEMBRANE PROTEIN-RELATED"/>
    <property type="match status" value="1"/>
</dbReference>
<dbReference type="EnsemblMetazoa" id="G2283.2">
    <property type="protein sequence ID" value="G2283.2:cds"/>
    <property type="gene ID" value="G2283"/>
</dbReference>
<keyword evidence="2 5" id="KW-0812">Transmembrane</keyword>
<dbReference type="Pfam" id="PF13903">
    <property type="entry name" value="Claudin_2"/>
    <property type="match status" value="1"/>
</dbReference>
<evidence type="ECO:0000313" key="7">
    <source>
        <dbReference type="Proteomes" id="UP000005408"/>
    </source>
</evidence>
<proteinExistence type="predicted"/>
<dbReference type="AlphaFoldDB" id="A0A8W8K890"/>
<keyword evidence="3 5" id="KW-1133">Transmembrane helix</keyword>
<protein>
    <submittedName>
        <fullName evidence="6">Uncharacterized protein</fullName>
    </submittedName>
</protein>
<dbReference type="EnsemblMetazoa" id="G2283.1">
    <property type="protein sequence ID" value="G2283.1:cds"/>
    <property type="gene ID" value="G2283"/>
</dbReference>